<dbReference type="Pfam" id="PF00565">
    <property type="entry name" value="SNase"/>
    <property type="match status" value="1"/>
</dbReference>
<keyword evidence="8" id="KW-1185">Reference proteome</keyword>
<dbReference type="InterPro" id="IPR002071">
    <property type="entry name" value="Thermonucl_AS"/>
</dbReference>
<dbReference type="GeneID" id="79315313"/>
<reference evidence="7 8" key="1">
    <citation type="journal article" date="2019" name="Int. J. Syst. Evol. Microbiol.">
        <title>The Global Catalogue of Microorganisms (GCM) 10K type strain sequencing project: providing services to taxonomists for standard genome sequencing and annotation.</title>
        <authorList>
            <consortium name="The Broad Institute Genomics Platform"/>
            <consortium name="The Broad Institute Genome Sequencing Center for Infectious Disease"/>
            <person name="Wu L."/>
            <person name="Ma J."/>
        </authorList>
    </citation>
    <scope>NUCLEOTIDE SEQUENCE [LARGE SCALE GENOMIC DNA]</scope>
    <source>
        <strain evidence="7 8">PSR21</strain>
    </source>
</reference>
<dbReference type="Proteomes" id="UP001596547">
    <property type="component" value="Unassembled WGS sequence"/>
</dbReference>
<feature type="compositionally biased region" description="Basic and acidic residues" evidence="4">
    <location>
        <begin position="382"/>
        <end position="394"/>
    </location>
</feature>
<dbReference type="PANTHER" id="PTHR12302:SF3">
    <property type="entry name" value="SERINE_THREONINE-PROTEIN KINASE 31"/>
    <property type="match status" value="1"/>
</dbReference>
<evidence type="ECO:0000256" key="5">
    <source>
        <dbReference type="SAM" id="Phobius"/>
    </source>
</evidence>
<dbReference type="SUPFAM" id="SSF50199">
    <property type="entry name" value="Staphylococcal nuclease"/>
    <property type="match status" value="1"/>
</dbReference>
<dbReference type="InterPro" id="IPR016071">
    <property type="entry name" value="Staphylococal_nuclease_OB-fold"/>
</dbReference>
<dbReference type="InterPro" id="IPR035437">
    <property type="entry name" value="SNase_OB-fold_sf"/>
</dbReference>
<gene>
    <name evidence="7" type="ORF">ACFQPE_14550</name>
</gene>
<feature type="compositionally biased region" description="Low complexity" evidence="4">
    <location>
        <begin position="97"/>
        <end position="112"/>
    </location>
</feature>
<comment type="caution">
    <text evidence="7">The sequence shown here is derived from an EMBL/GenBank/DDBJ whole genome shotgun (WGS) entry which is preliminary data.</text>
</comment>
<keyword evidence="5" id="KW-0472">Membrane</keyword>
<evidence type="ECO:0000313" key="8">
    <source>
        <dbReference type="Proteomes" id="UP001596547"/>
    </source>
</evidence>
<keyword evidence="3" id="KW-0378">Hydrolase</keyword>
<keyword evidence="5" id="KW-0812">Transmembrane</keyword>
<evidence type="ECO:0000256" key="4">
    <source>
        <dbReference type="SAM" id="MobiDB-lite"/>
    </source>
</evidence>
<evidence type="ECO:0000259" key="6">
    <source>
        <dbReference type="PROSITE" id="PS50830"/>
    </source>
</evidence>
<dbReference type="RefSeq" id="WP_276305718.1">
    <property type="nucleotide sequence ID" value="NZ_CP119992.1"/>
</dbReference>
<evidence type="ECO:0000256" key="2">
    <source>
        <dbReference type="ARBA" id="ARBA00022759"/>
    </source>
</evidence>
<feature type="transmembrane region" description="Helical" evidence="5">
    <location>
        <begin position="20"/>
        <end position="40"/>
    </location>
</feature>
<keyword evidence="5" id="KW-1133">Transmembrane helix</keyword>
<dbReference type="Gene3D" id="2.40.50.90">
    <property type="match status" value="1"/>
</dbReference>
<organism evidence="7 8">
    <name type="scientific">Halomarina halobia</name>
    <dbReference type="NCBI Taxonomy" id="3033386"/>
    <lineage>
        <taxon>Archaea</taxon>
        <taxon>Methanobacteriati</taxon>
        <taxon>Methanobacteriota</taxon>
        <taxon>Stenosarchaea group</taxon>
        <taxon>Halobacteria</taxon>
        <taxon>Halobacteriales</taxon>
        <taxon>Natronomonadaceae</taxon>
        <taxon>Halomarina</taxon>
    </lineage>
</organism>
<dbReference type="SMART" id="SM00318">
    <property type="entry name" value="SNc"/>
    <property type="match status" value="1"/>
</dbReference>
<accession>A0ABD6ABT4</accession>
<feature type="domain" description="TNase-like" evidence="6">
    <location>
        <begin position="192"/>
        <end position="340"/>
    </location>
</feature>
<dbReference type="GO" id="GO:0016787">
    <property type="term" value="F:hydrolase activity"/>
    <property type="evidence" value="ECO:0007669"/>
    <property type="project" value="UniProtKB-KW"/>
</dbReference>
<protein>
    <submittedName>
        <fullName evidence="7">Thermonuclease family protein</fullName>
    </submittedName>
</protein>
<proteinExistence type="predicted"/>
<keyword evidence="2" id="KW-0255">Endonuclease</keyword>
<dbReference type="AlphaFoldDB" id="A0ABD6ABT4"/>
<feature type="compositionally biased region" description="Low complexity" evidence="4">
    <location>
        <begin position="139"/>
        <end position="179"/>
    </location>
</feature>
<dbReference type="PROSITE" id="PS01123">
    <property type="entry name" value="TNASE_1"/>
    <property type="match status" value="1"/>
</dbReference>
<feature type="region of interest" description="Disordered" evidence="4">
    <location>
        <begin position="97"/>
        <end position="195"/>
    </location>
</feature>
<dbReference type="EMBL" id="JBHTBF010000002">
    <property type="protein sequence ID" value="MFC7318003.1"/>
    <property type="molecule type" value="Genomic_DNA"/>
</dbReference>
<keyword evidence="1" id="KW-0540">Nuclease</keyword>
<evidence type="ECO:0000313" key="7">
    <source>
        <dbReference type="EMBL" id="MFC7318003.1"/>
    </source>
</evidence>
<feature type="compositionally biased region" description="Polar residues" evidence="4">
    <location>
        <begin position="123"/>
        <end position="132"/>
    </location>
</feature>
<sequence>MEIARHVPGMKPGATKRNVALAVVAVVLFPFTLLIALVYVPVALATNRRGLADVVGDTPLGRLPGLSEPGWKTGAASFVYLFVLVGVVFAVVPGDSPPSAAGPSASQGSNASDADPTGAVPTTEPSETTEARSTAAPDSAAGGAPTETPTSAPASDSTPDATPTPRSTATPSRQTTSTPGDTPAARGPGDGSEWTVTVTRVVDGDTMEVRFPNGEVDTIRLIGVDTPETTLSRVDPDEFEGIPNTTAGRDWLYDWGQRASRFAADELEGERVRIAVDPQADRRGYYNRLLVYVSLDGANFNAQLLRRGYARLYDSSFSERDRFADIEATAQRNDVGVWGFDGPPSTPEPTPEPSDDADLPPKPSDGDYDCDHFDTQDQAQRVLDRDPSDPHRLDGDDDGVACESLP</sequence>
<evidence type="ECO:0000256" key="3">
    <source>
        <dbReference type="ARBA" id="ARBA00022801"/>
    </source>
</evidence>
<dbReference type="PROSITE" id="PS50830">
    <property type="entry name" value="TNASE_3"/>
    <property type="match status" value="1"/>
</dbReference>
<dbReference type="GO" id="GO:0004519">
    <property type="term" value="F:endonuclease activity"/>
    <property type="evidence" value="ECO:0007669"/>
    <property type="project" value="UniProtKB-KW"/>
</dbReference>
<evidence type="ECO:0000256" key="1">
    <source>
        <dbReference type="ARBA" id="ARBA00022722"/>
    </source>
</evidence>
<name>A0ABD6ABT4_9EURY</name>
<feature type="region of interest" description="Disordered" evidence="4">
    <location>
        <begin position="334"/>
        <end position="406"/>
    </location>
</feature>
<dbReference type="PANTHER" id="PTHR12302">
    <property type="entry name" value="EBNA2 BINDING PROTEIN P100"/>
    <property type="match status" value="1"/>
</dbReference>